<keyword evidence="2" id="KW-0349">Heme</keyword>
<comment type="similarity">
    <text evidence="1 2">Belongs to the cytochrome P450 family.</text>
</comment>
<dbReference type="Proteomes" id="UP000219514">
    <property type="component" value="Unassembled WGS sequence"/>
</dbReference>
<keyword evidence="2" id="KW-0560">Oxidoreductase</keyword>
<evidence type="ECO:0000313" key="3">
    <source>
        <dbReference type="EMBL" id="SNX99089.1"/>
    </source>
</evidence>
<keyword evidence="2" id="KW-0479">Metal-binding</keyword>
<dbReference type="EMBL" id="OBDO01000014">
    <property type="protein sequence ID" value="SNX99089.1"/>
    <property type="molecule type" value="Genomic_DNA"/>
</dbReference>
<dbReference type="InterPro" id="IPR001128">
    <property type="entry name" value="Cyt_P450"/>
</dbReference>
<dbReference type="PANTHER" id="PTHR46696">
    <property type="entry name" value="P450, PUTATIVE (EUROFUNG)-RELATED"/>
    <property type="match status" value="1"/>
</dbReference>
<gene>
    <name evidence="3" type="ORF">SAMN06893097_11449</name>
</gene>
<keyword evidence="2" id="KW-0503">Monooxygenase</keyword>
<dbReference type="Gene3D" id="1.10.630.10">
    <property type="entry name" value="Cytochrome P450"/>
    <property type="match status" value="1"/>
</dbReference>
<accession>A0A285EIX4</accession>
<reference evidence="3 4" key="1">
    <citation type="submission" date="2017-09" db="EMBL/GenBank/DDBJ databases">
        <authorList>
            <person name="Ehlers B."/>
            <person name="Leendertz F.H."/>
        </authorList>
    </citation>
    <scope>NUCLEOTIDE SEQUENCE [LARGE SCALE GENOMIC DNA]</scope>
    <source>
        <strain evidence="3 4">DSM 46844</strain>
    </source>
</reference>
<dbReference type="AlphaFoldDB" id="A0A285EIX4"/>
<keyword evidence="2" id="KW-0408">Iron</keyword>
<dbReference type="SUPFAM" id="SSF48264">
    <property type="entry name" value="Cytochrome P450"/>
    <property type="match status" value="1"/>
</dbReference>
<keyword evidence="4" id="KW-1185">Reference proteome</keyword>
<dbReference type="PANTHER" id="PTHR46696:SF1">
    <property type="entry name" value="CYTOCHROME P450 YJIB-RELATED"/>
    <property type="match status" value="1"/>
</dbReference>
<evidence type="ECO:0000256" key="1">
    <source>
        <dbReference type="ARBA" id="ARBA00010617"/>
    </source>
</evidence>
<dbReference type="PROSITE" id="PS00086">
    <property type="entry name" value="CYTOCHROME_P450"/>
    <property type="match status" value="1"/>
</dbReference>
<proteinExistence type="inferred from homology"/>
<dbReference type="PRINTS" id="PR00359">
    <property type="entry name" value="BP450"/>
</dbReference>
<dbReference type="OrthoDB" id="9801155at2"/>
<sequence length="401" mass="43609">MTTTAPTSAPTYDGDIFTDEALLEPYEDYRALRELGPAVWLSQHAAYAVARYDEAKAVLMDGDTFRSANGIALNEPANQAILGCTLASDGELHAHLRQVVAHRLTPRALRPMKDTVTEKAEELVATLVEKGSFDAVADLARALPLSIVPDFIGWPQEGREHLLRWAGANFDSFGPMNARTERALPQCGEMAAYGAEIVRTRNVSPGSLGAGVLQAVDSGDISTEQAMMLMLDYLAPSLDTTISAVGSAVWLFAQNPDQWDLIRNDPGLIPNAVNEVVRIESPIRSFGRLTSKDTRIGDVEVPEGSRVLVIYASANRDERRFDRPDEFDVTRANAVHQLGFGMGEHGCAGAGLARMETESLLRALAPRVARFHLQGTERALNNLIRAFGRVDVTVDRTAAEA</sequence>
<dbReference type="GO" id="GO:0020037">
    <property type="term" value="F:heme binding"/>
    <property type="evidence" value="ECO:0007669"/>
    <property type="project" value="InterPro"/>
</dbReference>
<dbReference type="CDD" id="cd11037">
    <property type="entry name" value="CYP199A2-like"/>
    <property type="match status" value="1"/>
</dbReference>
<protein>
    <submittedName>
        <fullName evidence="3">Cytochrome P450</fullName>
    </submittedName>
</protein>
<dbReference type="GO" id="GO:0016705">
    <property type="term" value="F:oxidoreductase activity, acting on paired donors, with incorporation or reduction of molecular oxygen"/>
    <property type="evidence" value="ECO:0007669"/>
    <property type="project" value="InterPro"/>
</dbReference>
<evidence type="ECO:0000313" key="4">
    <source>
        <dbReference type="Proteomes" id="UP000219514"/>
    </source>
</evidence>
<name>A0A285EIX4_9ACTN</name>
<dbReference type="InterPro" id="IPR017972">
    <property type="entry name" value="Cyt_P450_CS"/>
</dbReference>
<evidence type="ECO:0000256" key="2">
    <source>
        <dbReference type="RuleBase" id="RU000461"/>
    </source>
</evidence>
<dbReference type="Pfam" id="PF00067">
    <property type="entry name" value="p450"/>
    <property type="match status" value="1"/>
</dbReference>
<dbReference type="GO" id="GO:0004497">
    <property type="term" value="F:monooxygenase activity"/>
    <property type="evidence" value="ECO:0007669"/>
    <property type="project" value="UniProtKB-KW"/>
</dbReference>
<dbReference type="InterPro" id="IPR036396">
    <property type="entry name" value="Cyt_P450_sf"/>
</dbReference>
<dbReference type="RefSeq" id="WP_097208997.1">
    <property type="nucleotide sequence ID" value="NZ_JACHXB010000002.1"/>
</dbReference>
<dbReference type="InterPro" id="IPR002397">
    <property type="entry name" value="Cyt_P450_B"/>
</dbReference>
<organism evidence="3 4">
    <name type="scientific">Geodermatophilus sabuli</name>
    <dbReference type="NCBI Taxonomy" id="1564158"/>
    <lineage>
        <taxon>Bacteria</taxon>
        <taxon>Bacillati</taxon>
        <taxon>Actinomycetota</taxon>
        <taxon>Actinomycetes</taxon>
        <taxon>Geodermatophilales</taxon>
        <taxon>Geodermatophilaceae</taxon>
        <taxon>Geodermatophilus</taxon>
    </lineage>
</organism>
<dbReference type="GO" id="GO:0005506">
    <property type="term" value="F:iron ion binding"/>
    <property type="evidence" value="ECO:0007669"/>
    <property type="project" value="InterPro"/>
</dbReference>